<dbReference type="EMBL" id="JBHLVF010000011">
    <property type="protein sequence ID" value="MFC0391677.1"/>
    <property type="molecule type" value="Genomic_DNA"/>
</dbReference>
<keyword evidence="1" id="KW-1133">Transmembrane helix</keyword>
<protein>
    <submittedName>
        <fullName evidence="2">Uncharacterized protein</fullName>
    </submittedName>
</protein>
<keyword evidence="1" id="KW-0812">Transmembrane</keyword>
<sequence length="59" mass="6581">MLNGLYKSYHLLSAAIIIGIAAATFYSLITDDSQLFSIIVMCMILLVVNGRYLLTIRNK</sequence>
<evidence type="ECO:0000313" key="2">
    <source>
        <dbReference type="EMBL" id="MFC0391677.1"/>
    </source>
</evidence>
<keyword evidence="1" id="KW-0472">Membrane</keyword>
<dbReference type="Proteomes" id="UP001589818">
    <property type="component" value="Unassembled WGS sequence"/>
</dbReference>
<feature type="transmembrane region" description="Helical" evidence="1">
    <location>
        <begin position="9"/>
        <end position="29"/>
    </location>
</feature>
<evidence type="ECO:0000313" key="3">
    <source>
        <dbReference type="Proteomes" id="UP001589818"/>
    </source>
</evidence>
<keyword evidence="3" id="KW-1185">Reference proteome</keyword>
<comment type="caution">
    <text evidence="2">The sequence shown here is derived from an EMBL/GenBank/DDBJ whole genome shotgun (WGS) entry which is preliminary data.</text>
</comment>
<dbReference type="RefSeq" id="WP_204819683.1">
    <property type="nucleotide sequence ID" value="NZ_JANHOF010000006.1"/>
</dbReference>
<feature type="transmembrane region" description="Helical" evidence="1">
    <location>
        <begin position="35"/>
        <end position="54"/>
    </location>
</feature>
<accession>A0ABV6J720</accession>
<organism evidence="2 3">
    <name type="scientific">Paenibacillus mendelii</name>
    <dbReference type="NCBI Taxonomy" id="206163"/>
    <lineage>
        <taxon>Bacteria</taxon>
        <taxon>Bacillati</taxon>
        <taxon>Bacillota</taxon>
        <taxon>Bacilli</taxon>
        <taxon>Bacillales</taxon>
        <taxon>Paenibacillaceae</taxon>
        <taxon>Paenibacillus</taxon>
    </lineage>
</organism>
<gene>
    <name evidence="2" type="ORF">ACFFJ8_09835</name>
</gene>
<evidence type="ECO:0000256" key="1">
    <source>
        <dbReference type="SAM" id="Phobius"/>
    </source>
</evidence>
<proteinExistence type="predicted"/>
<reference evidence="2 3" key="1">
    <citation type="submission" date="2024-09" db="EMBL/GenBank/DDBJ databases">
        <authorList>
            <person name="Sun Q."/>
            <person name="Mori K."/>
        </authorList>
    </citation>
    <scope>NUCLEOTIDE SEQUENCE [LARGE SCALE GENOMIC DNA]</scope>
    <source>
        <strain evidence="2 3">CCM 4839</strain>
    </source>
</reference>
<name>A0ABV6J720_9BACL</name>